<dbReference type="Gene3D" id="1.10.287.70">
    <property type="match status" value="1"/>
</dbReference>
<name>A0A182UXS2_ANOME</name>
<proteinExistence type="inferred from homology"/>
<sequence length="741" mass="83845">MELCTDLLHLTSAFQLFLQTLALAHLSGHYSVCVVRSIHDDVRLEFPRAIVTVTLESPYNTTDTTFGDRLVRSINAGCEGFMVLEGALFPFLDHFRSAHEAAHFRAHNKRIIATVRLGPVERERLLHHDTMEVTPNMLLVEVNESEGMVGLYTTKLSPEKPRGIVAELMLLERLRLGEELLLGLPESIRKFPDKLTDMEGRRVRLSTLPYPPCSVANEVPLGEGNARSTVPANYSLQADGTEILMVLELCRRHNCTLEIELVANSEWGQVYPNGSADGLIGSLIDRRSDVAVAAIYRWYNWYQYMTMSAYTGRSGISALVPRPRLLPYWQTPFLSFPPSLWLMVAVSFCVGTVAVFLTEHARHHIRPLSGSTSHNNRLIDSIFFMVSLYVEQSVPLPNSLLAGSMLLTFLLFGGFMIGNSYAGALACVMTIPRYEKSIDTRADFAASGMKWSGPTVAWMNSLLMAEQPELVTIRNRYEVHGGDTLARYSHTRRDMGYVHERLQYGSYALESFINLNATRLLQPLKEDVFWEQIVTACSKTWPLMGYYDDLILRVQQNGILRYWELGSVIRNMGLEIQRNLANARVQDSDHEPVKLRMAHFLGVFFILFVGLSLASHQRVLHHLPGEIDLIAAEHILVLTNRKWNALISSNVLSMVRPSRYSSRLTSCDGPRYIHSSFLSPSSPGRMPDFWPMLFSSSRLRSSSISRRSSVRRFFSAASCCSAFQTRSWFFIVFGCHDFFVF</sequence>
<keyword evidence="7" id="KW-0675">Receptor</keyword>
<evidence type="ECO:0000256" key="10">
    <source>
        <dbReference type="SAM" id="SignalP"/>
    </source>
</evidence>
<dbReference type="InterPro" id="IPR052192">
    <property type="entry name" value="Insect_Ionotropic_Sensory_Rcpt"/>
</dbReference>
<dbReference type="VEuPathDB" id="VectorBase:AMEM21_015971"/>
<dbReference type="Gene3D" id="3.40.190.10">
    <property type="entry name" value="Periplasmic binding protein-like II"/>
    <property type="match status" value="1"/>
</dbReference>
<evidence type="ECO:0000256" key="6">
    <source>
        <dbReference type="ARBA" id="ARBA00023136"/>
    </source>
</evidence>
<feature type="transmembrane region" description="Helical" evidence="9">
    <location>
        <begin position="597"/>
        <end position="614"/>
    </location>
</feature>
<evidence type="ECO:0000256" key="5">
    <source>
        <dbReference type="ARBA" id="ARBA00022989"/>
    </source>
</evidence>
<evidence type="ECO:0000313" key="13">
    <source>
        <dbReference type="Proteomes" id="UP000075903"/>
    </source>
</evidence>
<evidence type="ECO:0000259" key="11">
    <source>
        <dbReference type="Pfam" id="PF00060"/>
    </source>
</evidence>
<keyword evidence="4 9" id="KW-0812">Transmembrane</keyword>
<reference evidence="12" key="1">
    <citation type="submission" date="2020-05" db="UniProtKB">
        <authorList>
            <consortium name="EnsemblMetazoa"/>
        </authorList>
    </citation>
    <scope>IDENTIFICATION</scope>
    <source>
        <strain evidence="12">MAF</strain>
    </source>
</reference>
<dbReference type="Proteomes" id="UP000075903">
    <property type="component" value="Unassembled WGS sequence"/>
</dbReference>
<organism evidence="12 13">
    <name type="scientific">Anopheles merus</name>
    <name type="common">Mosquito</name>
    <dbReference type="NCBI Taxonomy" id="30066"/>
    <lineage>
        <taxon>Eukaryota</taxon>
        <taxon>Metazoa</taxon>
        <taxon>Ecdysozoa</taxon>
        <taxon>Arthropoda</taxon>
        <taxon>Hexapoda</taxon>
        <taxon>Insecta</taxon>
        <taxon>Pterygota</taxon>
        <taxon>Neoptera</taxon>
        <taxon>Endopterygota</taxon>
        <taxon>Diptera</taxon>
        <taxon>Nematocera</taxon>
        <taxon>Culicoidea</taxon>
        <taxon>Culicidae</taxon>
        <taxon>Anophelinae</taxon>
        <taxon>Anopheles</taxon>
    </lineage>
</organism>
<dbReference type="AlphaFoldDB" id="A0A182UXS2"/>
<dbReference type="InterPro" id="IPR001320">
    <property type="entry name" value="Iontro_rcpt_C"/>
</dbReference>
<dbReference type="SUPFAM" id="SSF53850">
    <property type="entry name" value="Periplasmic binding protein-like II"/>
    <property type="match status" value="1"/>
</dbReference>
<dbReference type="GO" id="GO:0015276">
    <property type="term" value="F:ligand-gated monoatomic ion channel activity"/>
    <property type="evidence" value="ECO:0007669"/>
    <property type="project" value="InterPro"/>
</dbReference>
<feature type="chain" id="PRO_5008138915" description="Ionotropic glutamate receptor C-terminal domain-containing protein" evidence="10">
    <location>
        <begin position="25"/>
        <end position="741"/>
    </location>
</feature>
<evidence type="ECO:0000256" key="2">
    <source>
        <dbReference type="ARBA" id="ARBA00008685"/>
    </source>
</evidence>
<dbReference type="VEuPathDB" id="VectorBase:AMEM005477"/>
<dbReference type="GO" id="GO:0005886">
    <property type="term" value="C:plasma membrane"/>
    <property type="evidence" value="ECO:0007669"/>
    <property type="project" value="UniProtKB-SubCell"/>
</dbReference>
<keyword evidence="5 9" id="KW-1133">Transmembrane helix</keyword>
<dbReference type="FunFam" id="1.10.287.70:FF:000244">
    <property type="entry name" value="Ionotropic receptor 41a"/>
    <property type="match status" value="1"/>
</dbReference>
<accession>A0A182UXS2</accession>
<evidence type="ECO:0000256" key="4">
    <source>
        <dbReference type="ARBA" id="ARBA00022692"/>
    </source>
</evidence>
<dbReference type="EnsemblMetazoa" id="AMEM005477-RA">
    <property type="protein sequence ID" value="AMEM005477-PA"/>
    <property type="gene ID" value="AMEM005477"/>
</dbReference>
<evidence type="ECO:0000313" key="12">
    <source>
        <dbReference type="EnsemblMetazoa" id="AMEM005477-PA"/>
    </source>
</evidence>
<feature type="signal peptide" evidence="10">
    <location>
        <begin position="1"/>
        <end position="24"/>
    </location>
</feature>
<evidence type="ECO:0000256" key="3">
    <source>
        <dbReference type="ARBA" id="ARBA00022475"/>
    </source>
</evidence>
<dbReference type="Pfam" id="PF00060">
    <property type="entry name" value="Lig_chan"/>
    <property type="match status" value="1"/>
</dbReference>
<evidence type="ECO:0000256" key="8">
    <source>
        <dbReference type="ARBA" id="ARBA00023180"/>
    </source>
</evidence>
<feature type="transmembrane region" description="Helical" evidence="9">
    <location>
        <begin position="378"/>
        <end position="394"/>
    </location>
</feature>
<feature type="transmembrane region" description="Helical" evidence="9">
    <location>
        <begin position="340"/>
        <end position="357"/>
    </location>
</feature>
<comment type="similarity">
    <text evidence="2">Belongs to the glutamate-gated ion channel (TC 1.A.10.1) family.</text>
</comment>
<keyword evidence="10" id="KW-0732">Signal</keyword>
<evidence type="ECO:0000256" key="7">
    <source>
        <dbReference type="ARBA" id="ARBA00023170"/>
    </source>
</evidence>
<dbReference type="GO" id="GO:0050906">
    <property type="term" value="P:detection of stimulus involved in sensory perception"/>
    <property type="evidence" value="ECO:0007669"/>
    <property type="project" value="UniProtKB-ARBA"/>
</dbReference>
<feature type="domain" description="Ionotropic glutamate receptor C-terminal" evidence="11">
    <location>
        <begin position="339"/>
        <end position="611"/>
    </location>
</feature>
<keyword evidence="3" id="KW-1003">Cell membrane</keyword>
<keyword evidence="8" id="KW-0325">Glycoprotein</keyword>
<protein>
    <recommendedName>
        <fullName evidence="11">Ionotropic glutamate receptor C-terminal domain-containing protein</fullName>
    </recommendedName>
</protein>
<evidence type="ECO:0000256" key="1">
    <source>
        <dbReference type="ARBA" id="ARBA00004651"/>
    </source>
</evidence>
<evidence type="ECO:0000256" key="9">
    <source>
        <dbReference type="SAM" id="Phobius"/>
    </source>
</evidence>
<dbReference type="STRING" id="30066.A0A182UXS2"/>
<comment type="subcellular location">
    <subcellularLocation>
        <location evidence="1">Cell membrane</location>
        <topology evidence="1">Multi-pass membrane protein</topology>
    </subcellularLocation>
</comment>
<keyword evidence="13" id="KW-1185">Reference proteome</keyword>
<feature type="transmembrane region" description="Helical" evidence="9">
    <location>
        <begin position="406"/>
        <end position="431"/>
    </location>
</feature>
<dbReference type="PANTHER" id="PTHR42643:SF40">
    <property type="entry name" value="IONOTROPIC RECEPTOR 41A-RELATED"/>
    <property type="match status" value="1"/>
</dbReference>
<dbReference type="PANTHER" id="PTHR42643">
    <property type="entry name" value="IONOTROPIC RECEPTOR 20A-RELATED"/>
    <property type="match status" value="1"/>
</dbReference>
<keyword evidence="6 9" id="KW-0472">Membrane</keyword>